<dbReference type="Proteomes" id="UP000032142">
    <property type="component" value="Unassembled WGS sequence"/>
</dbReference>
<evidence type="ECO:0000313" key="2">
    <source>
        <dbReference type="EMBL" id="KHG23684.1"/>
    </source>
</evidence>
<keyword evidence="3" id="KW-1185">Reference proteome</keyword>
<organism evidence="2 3">
    <name type="scientific">Gossypium arboreum</name>
    <name type="common">Tree cotton</name>
    <name type="synonym">Gossypium nanking</name>
    <dbReference type="NCBI Taxonomy" id="29729"/>
    <lineage>
        <taxon>Eukaryota</taxon>
        <taxon>Viridiplantae</taxon>
        <taxon>Streptophyta</taxon>
        <taxon>Embryophyta</taxon>
        <taxon>Tracheophyta</taxon>
        <taxon>Spermatophyta</taxon>
        <taxon>Magnoliopsida</taxon>
        <taxon>eudicotyledons</taxon>
        <taxon>Gunneridae</taxon>
        <taxon>Pentapetalae</taxon>
        <taxon>rosids</taxon>
        <taxon>malvids</taxon>
        <taxon>Malvales</taxon>
        <taxon>Malvaceae</taxon>
        <taxon>Malvoideae</taxon>
        <taxon>Gossypium</taxon>
    </lineage>
</organism>
<feature type="region of interest" description="Disordered" evidence="1">
    <location>
        <begin position="389"/>
        <end position="418"/>
    </location>
</feature>
<evidence type="ECO:0000313" key="3">
    <source>
        <dbReference type="Proteomes" id="UP000032142"/>
    </source>
</evidence>
<protein>
    <submittedName>
        <fullName evidence="2">DNA mismatch repair mutS</fullName>
    </submittedName>
</protein>
<name>A0A0B0PGV6_GOSAR</name>
<reference evidence="3" key="1">
    <citation type="submission" date="2014-09" db="EMBL/GenBank/DDBJ databases">
        <authorList>
            <person name="Mudge J."/>
            <person name="Ramaraj T."/>
            <person name="Lindquist I.E."/>
            <person name="Bharti A.K."/>
            <person name="Sundararajan A."/>
            <person name="Cameron C.T."/>
            <person name="Woodward J.E."/>
            <person name="May G.D."/>
            <person name="Brubaker C."/>
            <person name="Broadhvest J."/>
            <person name="Wilkins T.A."/>
        </authorList>
    </citation>
    <scope>NUCLEOTIDE SEQUENCE</scope>
    <source>
        <strain evidence="3">cv. AKA8401</strain>
    </source>
</reference>
<proteinExistence type="predicted"/>
<sequence>MACLSLCLPEGEFVELLEHVPLSTRRKLLLSPTVPFENLVETSSCLIDMRPLSLPPCSARDQVDQHLAKDSPNYKVTSGAIEVATNKDPLDSAAFSQDSQQASSCHDVGLPINVNSERHQADELTGTEANADASRLQINAGVFLPPNPVPSNVPGVINVDCADKMLPSLSKEDANSSATTGVITSCQDVDLPINGNSQGSESDHPKGNQSDASEQEKINFDVPLSSDFSTIEKVVCADNMLLSLSNEDTNNSASTGVTGVNMMDKKLSDFTFGELDHIVLKDRRKLLLKRKFMELEKPAVKGIPVGLREDTIANSTRSIKQELQPINGECLTAQNQFNDIPIRNAANLSGFSANDSSSLEDSAWRNKEKLQYVDVKSWLSGIEYNDIPNRSASNFQRTSSSGTKSDRSGQRMGDSNIVCPSQRTSMEFTLRDGDDSVPASTNICSSALNTSVKVKVEPLDYSNLQNPERSTFGNMVSVKCEEDISDGIDHMLFRDRMKLLTPFEDFKLNFSNNFGCLGQSEPAAFGCSLFVSEPAKPIMISRPRSRKKTATDSVVTALEEDAPELLKLQVLRDQGVSVDEIKLYGESENYDALDESFNEDSFSELEAVMTKLFSQRSHFLKFSSIRCAKGSKPSYCLACLFSLVEQTRYLQFRRWPVEWGWCRDLQSFIFVFKRHHRIVLERPEYGYATYFFELLDSLPVGWQVMRLVTAMKLTRCGRITLIENKPLSVGEDLSEGEAKVLMQYGWVPNTGLGTMLNYCDRVVHDRKNESDSSEWRSKIGKLLVDAYNGGTIVASSLVEDVIEEDSEQTQIKTEL</sequence>
<dbReference type="AlphaFoldDB" id="A0A0B0PGV6"/>
<feature type="region of interest" description="Disordered" evidence="1">
    <location>
        <begin position="185"/>
        <end position="214"/>
    </location>
</feature>
<dbReference type="EMBL" id="KN425970">
    <property type="protein sequence ID" value="KHG23684.1"/>
    <property type="molecule type" value="Genomic_DNA"/>
</dbReference>
<evidence type="ECO:0000256" key="1">
    <source>
        <dbReference type="SAM" id="MobiDB-lite"/>
    </source>
</evidence>
<gene>
    <name evidence="2" type="ORF">F383_07242</name>
</gene>
<feature type="compositionally biased region" description="Polar residues" evidence="1">
    <location>
        <begin position="389"/>
        <end position="403"/>
    </location>
</feature>
<dbReference type="PANTHER" id="PTHR47871">
    <property type="entry name" value="NAC DOMAIN-CONTAINING PROTEIN 8"/>
    <property type="match status" value="1"/>
</dbReference>
<accession>A0A0B0PGV6</accession>
<dbReference type="PANTHER" id="PTHR47871:SF2">
    <property type="entry name" value="OS03G0221300 PROTEIN"/>
    <property type="match status" value="1"/>
</dbReference>